<accession>A0AAQ3R9M4</accession>
<comment type="similarity">
    <text evidence="2">Belongs to the ODC antizyme family.</text>
</comment>
<dbReference type="Pfam" id="PF02100">
    <property type="entry name" value="ODC_AZ"/>
    <property type="match status" value="1"/>
</dbReference>
<evidence type="ECO:0000256" key="5">
    <source>
        <dbReference type="ARBA" id="ARBA00022758"/>
    </source>
</evidence>
<comment type="subunit">
    <text evidence="3">Interacts with ODC and thereby sterically blocks ODC homodimerization.</text>
</comment>
<dbReference type="GO" id="GO:0045732">
    <property type="term" value="P:positive regulation of protein catabolic process"/>
    <property type="evidence" value="ECO:0007669"/>
    <property type="project" value="TreeGrafter"/>
</dbReference>
<reference evidence="7 8" key="1">
    <citation type="submission" date="2023-11" db="EMBL/GenBank/DDBJ databases">
        <title>An acidophilic fungus is an integral part of prey digestion in a carnivorous sundew plant.</title>
        <authorList>
            <person name="Tsai I.J."/>
        </authorList>
    </citation>
    <scope>NUCLEOTIDE SEQUENCE [LARGE SCALE GENOMIC DNA]</scope>
    <source>
        <strain evidence="7">169a</strain>
    </source>
</reference>
<feature type="compositionally biased region" description="Low complexity" evidence="6">
    <location>
        <begin position="32"/>
        <end position="44"/>
    </location>
</feature>
<feature type="region of interest" description="Disordered" evidence="6">
    <location>
        <begin position="1"/>
        <end position="109"/>
    </location>
</feature>
<dbReference type="Proteomes" id="UP001303373">
    <property type="component" value="Chromosome 4"/>
</dbReference>
<dbReference type="AlphaFoldDB" id="A0AAQ3R9M4"/>
<dbReference type="InterPro" id="IPR038581">
    <property type="entry name" value="ODC_AZ_sf"/>
</dbReference>
<dbReference type="GO" id="GO:0005737">
    <property type="term" value="C:cytoplasm"/>
    <property type="evidence" value="ECO:0007669"/>
    <property type="project" value="TreeGrafter"/>
</dbReference>
<evidence type="ECO:0000256" key="1">
    <source>
        <dbReference type="ARBA" id="ARBA00002307"/>
    </source>
</evidence>
<organism evidence="7 8">
    <name type="scientific">Acrodontium crateriforme</name>
    <dbReference type="NCBI Taxonomy" id="150365"/>
    <lineage>
        <taxon>Eukaryota</taxon>
        <taxon>Fungi</taxon>
        <taxon>Dikarya</taxon>
        <taxon>Ascomycota</taxon>
        <taxon>Pezizomycotina</taxon>
        <taxon>Dothideomycetes</taxon>
        <taxon>Dothideomycetidae</taxon>
        <taxon>Mycosphaerellales</taxon>
        <taxon>Teratosphaeriaceae</taxon>
        <taxon>Acrodontium</taxon>
    </lineage>
</organism>
<proteinExistence type="inferred from homology"/>
<evidence type="ECO:0000256" key="4">
    <source>
        <dbReference type="ARBA" id="ARBA00017712"/>
    </source>
</evidence>
<evidence type="ECO:0000313" key="8">
    <source>
        <dbReference type="Proteomes" id="UP001303373"/>
    </source>
</evidence>
<dbReference type="Gene3D" id="3.40.630.60">
    <property type="match status" value="1"/>
</dbReference>
<dbReference type="GO" id="GO:0005634">
    <property type="term" value="C:nucleus"/>
    <property type="evidence" value="ECO:0007669"/>
    <property type="project" value="TreeGrafter"/>
</dbReference>
<dbReference type="InterPro" id="IPR002993">
    <property type="entry name" value="ODC_AZ"/>
</dbReference>
<dbReference type="InterPro" id="IPR016181">
    <property type="entry name" value="Acyl_CoA_acyltransferase"/>
</dbReference>
<evidence type="ECO:0000313" key="7">
    <source>
        <dbReference type="EMBL" id="WPH00285.1"/>
    </source>
</evidence>
<dbReference type="PANTHER" id="PTHR10279:SF10">
    <property type="entry name" value="ORNITHINE DECARBOXYLASE ANTIZYME"/>
    <property type="match status" value="1"/>
</dbReference>
<gene>
    <name evidence="7" type="ORF">R9X50_00310900</name>
</gene>
<name>A0AAQ3R9M4_9PEZI</name>
<dbReference type="SUPFAM" id="SSF55729">
    <property type="entry name" value="Acyl-CoA N-acyltransferases (Nat)"/>
    <property type="match status" value="1"/>
</dbReference>
<sequence>MALDRSCLTRGGASPHAAGEPFFPRKPFVQVAPADDPSTPPATAHSGLTLLSPNLHITTTTSSPPPAHSLPSSFDSLRLSPKTAPLSSDPTAVPPRPLYTSTNQSPRTRSPWQIYPMAMLQQSNYSSSSSNYYSRRSSNESTRRANIQASAYAVDASTMALTSLHFSTCGAGAAGCGDAAYHITEECERLFCETLKTAFLVEKNAGLENSLVMDVLSQDSNNSRVGRQIPLHRPVMKHGLPTPSPSPDGRVYPESGTLIRSYFEMWDYVVGTRFRGFVAEVDDERSLFVFFDKEVIGKDLKPGLMALLELAGNETFDCSQLVVGVDRTVSSEEDVQDTSRDLRWVGFELMLLDAWAGKTHCVSDRWTFLAMDV</sequence>
<dbReference type="GO" id="GO:0075523">
    <property type="term" value="P:viral translational frameshifting"/>
    <property type="evidence" value="ECO:0007669"/>
    <property type="project" value="UniProtKB-KW"/>
</dbReference>
<evidence type="ECO:0000256" key="6">
    <source>
        <dbReference type="SAM" id="MobiDB-lite"/>
    </source>
</evidence>
<keyword evidence="5" id="KW-0688">Ribosomal frameshifting</keyword>
<evidence type="ECO:0000256" key="3">
    <source>
        <dbReference type="ARBA" id="ARBA00011486"/>
    </source>
</evidence>
<evidence type="ECO:0000256" key="2">
    <source>
        <dbReference type="ARBA" id="ARBA00008796"/>
    </source>
</evidence>
<feature type="compositionally biased region" description="Polar residues" evidence="6">
    <location>
        <begin position="99"/>
        <end position="109"/>
    </location>
</feature>
<dbReference type="PANTHER" id="PTHR10279">
    <property type="entry name" value="ORNITHINE DECARBOXYLASE ANTIZYME"/>
    <property type="match status" value="1"/>
</dbReference>
<dbReference type="EMBL" id="CP138583">
    <property type="protein sequence ID" value="WPH00285.1"/>
    <property type="molecule type" value="Genomic_DNA"/>
</dbReference>
<keyword evidence="8" id="KW-1185">Reference proteome</keyword>
<dbReference type="GO" id="GO:0008073">
    <property type="term" value="F:ornithine decarboxylase inhibitor activity"/>
    <property type="evidence" value="ECO:0007669"/>
    <property type="project" value="InterPro"/>
</dbReference>
<comment type="function">
    <text evidence="1">Ornithine decarboxylase (ODC) antizyme protein that negatively regulates ODC activity and intracellular polyamine biosynthesis in response to increased intracellular polyamine levels. Binds to ODC monomers, inhibiting the assembly of the functional ODC homodimer, and targets the monomers for ubiquitin-independent proteolytic destruction by the 26S proteasome.</text>
</comment>
<protein>
    <recommendedName>
        <fullName evidence="4">Ornithine decarboxylase antizyme</fullName>
    </recommendedName>
</protein>